<dbReference type="AlphaFoldDB" id="A0A9X9Q0A0"/>
<dbReference type="GO" id="GO:0004930">
    <property type="term" value="F:G protein-coupled receptor activity"/>
    <property type="evidence" value="ECO:0007669"/>
    <property type="project" value="InterPro"/>
</dbReference>
<evidence type="ECO:0000256" key="1">
    <source>
        <dbReference type="SAM" id="Phobius"/>
    </source>
</evidence>
<sequence>MIEEVGKVIGSVVAYTFTIINVLQGVLLFVVHCLLNRQVQMEYKKWFSGIWKGVETESTEVTRSTTQTKMVRPASLQCH</sequence>
<accession>A0A9X9Q0A0</accession>
<dbReference type="PANTHER" id="PTHR12011">
    <property type="entry name" value="ADHESION G-PROTEIN COUPLED RECEPTOR"/>
    <property type="match status" value="1"/>
</dbReference>
<keyword evidence="3" id="KW-1185">Reference proteome</keyword>
<comment type="caution">
    <text evidence="2">The sequence shown here is derived from an EMBL/GenBank/DDBJ whole genome shotgun (WGS) entry which is preliminary data.</text>
</comment>
<keyword evidence="1" id="KW-1133">Transmembrane helix</keyword>
<feature type="non-terminal residue" evidence="2">
    <location>
        <position position="1"/>
    </location>
</feature>
<evidence type="ECO:0000313" key="2">
    <source>
        <dbReference type="EMBL" id="VCW84247.1"/>
    </source>
</evidence>
<feature type="transmembrane region" description="Helical" evidence="1">
    <location>
        <begin position="12"/>
        <end position="35"/>
    </location>
</feature>
<dbReference type="PROSITE" id="PS00650">
    <property type="entry name" value="G_PROTEIN_RECEP_F2_2"/>
    <property type="match status" value="1"/>
</dbReference>
<organism evidence="2 3">
    <name type="scientific">Gulo gulo</name>
    <name type="common">Wolverine</name>
    <name type="synonym">Gluton</name>
    <dbReference type="NCBI Taxonomy" id="48420"/>
    <lineage>
        <taxon>Eukaryota</taxon>
        <taxon>Metazoa</taxon>
        <taxon>Chordata</taxon>
        <taxon>Craniata</taxon>
        <taxon>Vertebrata</taxon>
        <taxon>Euteleostomi</taxon>
        <taxon>Mammalia</taxon>
        <taxon>Eutheria</taxon>
        <taxon>Laurasiatheria</taxon>
        <taxon>Carnivora</taxon>
        <taxon>Caniformia</taxon>
        <taxon>Musteloidea</taxon>
        <taxon>Mustelidae</taxon>
        <taxon>Guloninae</taxon>
        <taxon>Gulo</taxon>
    </lineage>
</organism>
<reference evidence="2 3" key="1">
    <citation type="submission" date="2018-10" db="EMBL/GenBank/DDBJ databases">
        <authorList>
            <person name="Ekblom R."/>
            <person name="Jareborg N."/>
        </authorList>
    </citation>
    <scope>NUCLEOTIDE SEQUENCE [LARGE SCALE GENOMIC DNA]</scope>
    <source>
        <tissue evidence="2">Muscle</tissue>
    </source>
</reference>
<protein>
    <submittedName>
        <fullName evidence="2">Uncharacterized protein</fullName>
    </submittedName>
</protein>
<name>A0A9X9Q0A0_GULGU</name>
<proteinExistence type="predicted"/>
<dbReference type="PANTHER" id="PTHR12011:SF473">
    <property type="entry name" value="ADHESION G PROTEIN-COUPLED RECEPTOR E4P-RELATED"/>
    <property type="match status" value="1"/>
</dbReference>
<dbReference type="GO" id="GO:0005886">
    <property type="term" value="C:plasma membrane"/>
    <property type="evidence" value="ECO:0007669"/>
    <property type="project" value="TreeGrafter"/>
</dbReference>
<dbReference type="GO" id="GO:0007189">
    <property type="term" value="P:adenylate cyclase-activating G protein-coupled receptor signaling pathway"/>
    <property type="evidence" value="ECO:0007669"/>
    <property type="project" value="TreeGrafter"/>
</dbReference>
<dbReference type="Gene3D" id="1.20.1070.10">
    <property type="entry name" value="Rhodopsin 7-helix transmembrane proteins"/>
    <property type="match status" value="1"/>
</dbReference>
<dbReference type="EMBL" id="CYRY02013781">
    <property type="protein sequence ID" value="VCW84247.1"/>
    <property type="molecule type" value="Genomic_DNA"/>
</dbReference>
<dbReference type="Proteomes" id="UP000269945">
    <property type="component" value="Unassembled WGS sequence"/>
</dbReference>
<gene>
    <name evidence="2" type="ORF">BN2614_LOCUS1</name>
</gene>
<keyword evidence="1" id="KW-0812">Transmembrane</keyword>
<keyword evidence="1" id="KW-0472">Membrane</keyword>
<dbReference type="InterPro" id="IPR017983">
    <property type="entry name" value="GPCR_2_secretin-like_CS"/>
</dbReference>
<evidence type="ECO:0000313" key="3">
    <source>
        <dbReference type="Proteomes" id="UP000269945"/>
    </source>
</evidence>